<evidence type="ECO:0000313" key="3">
    <source>
        <dbReference type="EMBL" id="GAA4494243.1"/>
    </source>
</evidence>
<evidence type="ECO:0000256" key="1">
    <source>
        <dbReference type="SAM" id="MobiDB-lite"/>
    </source>
</evidence>
<comment type="caution">
    <text evidence="3">The sequence shown here is derived from an EMBL/GenBank/DDBJ whole genome shotgun (WGS) entry which is preliminary data.</text>
</comment>
<accession>A0ABP8PX76</accession>
<evidence type="ECO:0000256" key="2">
    <source>
        <dbReference type="SAM" id="Phobius"/>
    </source>
</evidence>
<gene>
    <name evidence="3" type="ORF">GCM10023172_04030</name>
</gene>
<dbReference type="RefSeq" id="WP_208130375.1">
    <property type="nucleotide sequence ID" value="NZ_BAABGQ010000003.1"/>
</dbReference>
<sequence length="70" mass="7574">MLDFLRDYWLAVRRWPVYAGLAALGLATFVGTGLRGYRLLGDDNESTEAERGGPGSHGGAHGGHGVFYHK</sequence>
<keyword evidence="2" id="KW-0472">Membrane</keyword>
<reference evidence="4" key="1">
    <citation type="journal article" date="2019" name="Int. J. Syst. Evol. Microbiol.">
        <title>The Global Catalogue of Microorganisms (GCM) 10K type strain sequencing project: providing services to taxonomists for standard genome sequencing and annotation.</title>
        <authorList>
            <consortium name="The Broad Institute Genomics Platform"/>
            <consortium name="The Broad Institute Genome Sequencing Center for Infectious Disease"/>
            <person name="Wu L."/>
            <person name="Ma J."/>
        </authorList>
    </citation>
    <scope>NUCLEOTIDE SEQUENCE [LARGE SCALE GENOMIC DNA]</scope>
    <source>
        <strain evidence="4">JCM 17841</strain>
    </source>
</reference>
<proteinExistence type="predicted"/>
<keyword evidence="2" id="KW-1133">Transmembrane helix</keyword>
<dbReference type="Proteomes" id="UP001501243">
    <property type="component" value="Unassembled WGS sequence"/>
</dbReference>
<name>A0ABP8PX76_9BACT</name>
<keyword evidence="4" id="KW-1185">Reference proteome</keyword>
<protein>
    <submittedName>
        <fullName evidence="3">Uncharacterized protein</fullName>
    </submittedName>
</protein>
<evidence type="ECO:0000313" key="4">
    <source>
        <dbReference type="Proteomes" id="UP001501243"/>
    </source>
</evidence>
<feature type="region of interest" description="Disordered" evidence="1">
    <location>
        <begin position="44"/>
        <end position="70"/>
    </location>
</feature>
<keyword evidence="2" id="KW-0812">Transmembrane</keyword>
<dbReference type="EMBL" id="BAABGQ010000003">
    <property type="protein sequence ID" value="GAA4494243.1"/>
    <property type="molecule type" value="Genomic_DNA"/>
</dbReference>
<organism evidence="3 4">
    <name type="scientific">Hymenobacter ginsengisoli</name>
    <dbReference type="NCBI Taxonomy" id="1051626"/>
    <lineage>
        <taxon>Bacteria</taxon>
        <taxon>Pseudomonadati</taxon>
        <taxon>Bacteroidota</taxon>
        <taxon>Cytophagia</taxon>
        <taxon>Cytophagales</taxon>
        <taxon>Hymenobacteraceae</taxon>
        <taxon>Hymenobacter</taxon>
    </lineage>
</organism>
<feature type="transmembrane region" description="Helical" evidence="2">
    <location>
        <begin position="15"/>
        <end position="34"/>
    </location>
</feature>
<feature type="compositionally biased region" description="Gly residues" evidence="1">
    <location>
        <begin position="52"/>
        <end position="70"/>
    </location>
</feature>